<protein>
    <submittedName>
        <fullName evidence="2">Uncharacterized protein</fullName>
    </submittedName>
</protein>
<gene>
    <name evidence="2" type="ORF">BT62DRAFT_1010211</name>
</gene>
<name>A0A9P7VL85_9AGAR</name>
<feature type="region of interest" description="Disordered" evidence="1">
    <location>
        <begin position="106"/>
        <end position="155"/>
    </location>
</feature>
<reference evidence="2" key="1">
    <citation type="submission" date="2020-11" db="EMBL/GenBank/DDBJ databases">
        <title>Adaptations for nitrogen fixation in a non-lichenized fungal sporocarp promotes dispersal by wood-feeding termites.</title>
        <authorList>
            <consortium name="DOE Joint Genome Institute"/>
            <person name="Koch R.A."/>
            <person name="Yoon G."/>
            <person name="Arayal U."/>
            <person name="Lail K."/>
            <person name="Amirebrahimi M."/>
            <person name="Labutti K."/>
            <person name="Lipzen A."/>
            <person name="Riley R."/>
            <person name="Barry K."/>
            <person name="Henrissat B."/>
            <person name="Grigoriev I.V."/>
            <person name="Herr J.R."/>
            <person name="Aime M.C."/>
        </authorList>
    </citation>
    <scope>NUCLEOTIDE SEQUENCE</scope>
    <source>
        <strain evidence="2">MCA 3950</strain>
    </source>
</reference>
<dbReference type="EMBL" id="MU250550">
    <property type="protein sequence ID" value="KAG7442600.1"/>
    <property type="molecule type" value="Genomic_DNA"/>
</dbReference>
<evidence type="ECO:0000313" key="3">
    <source>
        <dbReference type="Proteomes" id="UP000812287"/>
    </source>
</evidence>
<dbReference type="Proteomes" id="UP000812287">
    <property type="component" value="Unassembled WGS sequence"/>
</dbReference>
<dbReference type="AlphaFoldDB" id="A0A9P7VL85"/>
<sequence>MGDVSPLLLHSRELAVLICGFVERRYMLPPATLSWDLEPLDPPPQGRAHATAGPHELNMQLAGLARDGFSIVRHPREPAARARIPISFLPSSPPLSLHARLGSTSAAVGGMDPMTSQASESGGDTLPAPPTADSEEAARVGENTPFPGRGAPAVPHLSSEDAITIEWGGLSDGISRVWKLIGDKLQPYGSRFSFVGEVLDAEFMVVMQSAVFRKGYKGMEPAKIPQFKEGERDKVAKKLVEEGTERITLLWWHIRARDVVPIEGTRSTYEDDDTINRYSFGGQGRDKTTNE</sequence>
<accession>A0A9P7VL85</accession>
<dbReference type="OrthoDB" id="3042403at2759"/>
<comment type="caution">
    <text evidence="2">The sequence shown here is derived from an EMBL/GenBank/DDBJ whole genome shotgun (WGS) entry which is preliminary data.</text>
</comment>
<dbReference type="RefSeq" id="XP_043036100.1">
    <property type="nucleotide sequence ID" value="XM_043177623.1"/>
</dbReference>
<organism evidence="2 3">
    <name type="scientific">Guyanagaster necrorhizus</name>
    <dbReference type="NCBI Taxonomy" id="856835"/>
    <lineage>
        <taxon>Eukaryota</taxon>
        <taxon>Fungi</taxon>
        <taxon>Dikarya</taxon>
        <taxon>Basidiomycota</taxon>
        <taxon>Agaricomycotina</taxon>
        <taxon>Agaricomycetes</taxon>
        <taxon>Agaricomycetidae</taxon>
        <taxon>Agaricales</taxon>
        <taxon>Marasmiineae</taxon>
        <taxon>Physalacriaceae</taxon>
        <taxon>Guyanagaster</taxon>
    </lineage>
</organism>
<proteinExistence type="predicted"/>
<evidence type="ECO:0000256" key="1">
    <source>
        <dbReference type="SAM" id="MobiDB-lite"/>
    </source>
</evidence>
<keyword evidence="3" id="KW-1185">Reference proteome</keyword>
<dbReference type="GeneID" id="66099910"/>
<evidence type="ECO:0000313" key="2">
    <source>
        <dbReference type="EMBL" id="KAG7442600.1"/>
    </source>
</evidence>